<evidence type="ECO:0000256" key="1">
    <source>
        <dbReference type="SAM" id="MobiDB-lite"/>
    </source>
</evidence>
<protein>
    <submittedName>
        <fullName evidence="2">Uncharacterized protein</fullName>
    </submittedName>
</protein>
<feature type="region of interest" description="Disordered" evidence="1">
    <location>
        <begin position="81"/>
        <end position="126"/>
    </location>
</feature>
<reference evidence="2" key="1">
    <citation type="submission" date="2023-03" db="EMBL/GenBank/DDBJ databases">
        <authorList>
            <person name="Steffen K."/>
            <person name="Cardenas P."/>
        </authorList>
    </citation>
    <scope>NUCLEOTIDE SEQUENCE</scope>
</reference>
<dbReference type="Proteomes" id="UP001174909">
    <property type="component" value="Unassembled WGS sequence"/>
</dbReference>
<comment type="caution">
    <text evidence="2">The sequence shown here is derived from an EMBL/GenBank/DDBJ whole genome shotgun (WGS) entry which is preliminary data.</text>
</comment>
<gene>
    <name evidence="2" type="ORF">GBAR_LOCUS17922</name>
</gene>
<evidence type="ECO:0000313" key="3">
    <source>
        <dbReference type="Proteomes" id="UP001174909"/>
    </source>
</evidence>
<accession>A0AA35SL34</accession>
<dbReference type="AlphaFoldDB" id="A0AA35SL34"/>
<feature type="non-terminal residue" evidence="2">
    <location>
        <position position="126"/>
    </location>
</feature>
<sequence>MSATVTELKISKFARWRDVDVTMLEVATGMGFLCKVVAMVDILLAFTQLSQLDSDTARFSMEVEKSRSTIEAVKSGLSMPLSVSSNTVRHRSSRTSSQRQASHDRVAMEMEEATLVAEGDDPPGPD</sequence>
<evidence type="ECO:0000313" key="2">
    <source>
        <dbReference type="EMBL" id="CAI8031574.1"/>
    </source>
</evidence>
<organism evidence="2 3">
    <name type="scientific">Geodia barretti</name>
    <name type="common">Barrett's horny sponge</name>
    <dbReference type="NCBI Taxonomy" id="519541"/>
    <lineage>
        <taxon>Eukaryota</taxon>
        <taxon>Metazoa</taxon>
        <taxon>Porifera</taxon>
        <taxon>Demospongiae</taxon>
        <taxon>Heteroscleromorpha</taxon>
        <taxon>Tetractinellida</taxon>
        <taxon>Astrophorina</taxon>
        <taxon>Geodiidae</taxon>
        <taxon>Geodia</taxon>
    </lineage>
</organism>
<name>A0AA35SL34_GEOBA</name>
<dbReference type="EMBL" id="CASHTH010002548">
    <property type="protein sequence ID" value="CAI8031574.1"/>
    <property type="molecule type" value="Genomic_DNA"/>
</dbReference>
<proteinExistence type="predicted"/>
<keyword evidence="3" id="KW-1185">Reference proteome</keyword>